<dbReference type="OrthoDB" id="9811121at2"/>
<evidence type="ECO:0000256" key="2">
    <source>
        <dbReference type="ARBA" id="ARBA00010065"/>
    </source>
</evidence>
<dbReference type="CDD" id="cd07571">
    <property type="entry name" value="ALP_N-acyl_transferase"/>
    <property type="match status" value="1"/>
</dbReference>
<dbReference type="EMBL" id="SAXY01000036">
    <property type="protein sequence ID" value="TXJ42122.1"/>
    <property type="molecule type" value="Genomic_DNA"/>
</dbReference>
<dbReference type="Pfam" id="PF00795">
    <property type="entry name" value="CN_hydrolase"/>
    <property type="match status" value="1"/>
</dbReference>
<comment type="caution">
    <text evidence="11">The sequence shown here is derived from an EMBL/GenBank/DDBJ whole genome shotgun (WGS) entry which is preliminary data.</text>
</comment>
<comment type="similarity">
    <text evidence="2 9">Belongs to the CN hydrolase family. Apolipoprotein N-acyltransferase subfamily.</text>
</comment>
<keyword evidence="4 9" id="KW-0808">Transferase</keyword>
<keyword evidence="5 9" id="KW-0812">Transmembrane</keyword>
<evidence type="ECO:0000256" key="1">
    <source>
        <dbReference type="ARBA" id="ARBA00004651"/>
    </source>
</evidence>
<dbReference type="GO" id="GO:0016410">
    <property type="term" value="F:N-acyltransferase activity"/>
    <property type="evidence" value="ECO:0007669"/>
    <property type="project" value="UniProtKB-UniRule"/>
</dbReference>
<dbReference type="Pfam" id="PF20154">
    <property type="entry name" value="LNT_N"/>
    <property type="match status" value="1"/>
</dbReference>
<accession>A0A5C8EZ39</accession>
<dbReference type="PANTHER" id="PTHR38686:SF1">
    <property type="entry name" value="APOLIPOPROTEIN N-ACYLTRANSFERASE"/>
    <property type="match status" value="1"/>
</dbReference>
<comment type="function">
    <text evidence="9">Catalyzes the phospholipid dependent N-acylation of the N-terminal cysteine of apolipoprotein, the last step in lipoprotein maturation.</text>
</comment>
<feature type="domain" description="CN hydrolase" evidence="10">
    <location>
        <begin position="284"/>
        <end position="570"/>
    </location>
</feature>
<dbReference type="PANTHER" id="PTHR38686">
    <property type="entry name" value="APOLIPOPROTEIN N-ACYLTRANSFERASE"/>
    <property type="match status" value="1"/>
</dbReference>
<name>A0A5C8EZ39_BRAPL</name>
<dbReference type="Proteomes" id="UP000323176">
    <property type="component" value="Unassembled WGS sequence"/>
</dbReference>
<dbReference type="UniPathway" id="UPA00666"/>
<dbReference type="GO" id="GO:0042158">
    <property type="term" value="P:lipoprotein biosynthetic process"/>
    <property type="evidence" value="ECO:0007669"/>
    <property type="project" value="UniProtKB-UniRule"/>
</dbReference>
<dbReference type="InterPro" id="IPR004563">
    <property type="entry name" value="Apolipo_AcylTrfase"/>
</dbReference>
<dbReference type="InterPro" id="IPR036526">
    <property type="entry name" value="C-N_Hydrolase_sf"/>
</dbReference>
<evidence type="ECO:0000256" key="5">
    <source>
        <dbReference type="ARBA" id="ARBA00022692"/>
    </source>
</evidence>
<dbReference type="Gene3D" id="3.60.110.10">
    <property type="entry name" value="Carbon-nitrogen hydrolase"/>
    <property type="match status" value="1"/>
</dbReference>
<sequence>MKVTSKSNSYTYGIIILSISAAMLLTLAFPPLNFFPVAFIALFPLNIIIYKADKIRYYVLSSFLFVIVFFGYLLVWVAAFMLKETEAAVSFLALFTILFLLTLLFYFPAMIVSGYLSKTFPNIRFLIVPAVFTVMEYIRNVGYLGFPWGIIGYSQWNFIPFIQIADTIGVLGISFLIYLSNAVITHYLILYVEKSESVKNNKKISDKKIFIPAIATAAVFFIILIYGLIKVNYVEAKRVSMPKTKMALIQKSFDPNIPWNSIYTGEPYKRNSPGIQGLAERFLLKSEKFQSEEKTDGYTQNSTVSVKRICKLATDAALSKPSLIVYPESVTMDSYNYYLSRYEEMFQYGMVSNSTYPAIFNTYILYNTIRNTQTHHLLGTTIIEENTNENAYNPYKYYNGIAFINEQGNIVDDYRKIKLVPGGEAYPFQNNKFLLNIFPFKNIIALIYEQFDKAGASRWEIGDKISVFEHPNGYRFSGIICYESAFGDFVRQFAYYGAETIAVITEDAWSYSDNSLLQHFYMSVFRAVENRRDIVHNGNSGVTGHISSSGKVISTLPFWKPDYMIANVALNDNITIYTRFGEWFVVLCFIGIVVLFIMKLSNVIKNIYKKIKDKIYTKIKKTKVKNNNNNKDFKYTDNEKHIYDINKKEKNTQSIFDQNTSEIYNTLNEIIEEDEKNNNNK</sequence>
<evidence type="ECO:0000256" key="4">
    <source>
        <dbReference type="ARBA" id="ARBA00022679"/>
    </source>
</evidence>
<keyword evidence="6 9" id="KW-1133">Transmembrane helix</keyword>
<evidence type="ECO:0000256" key="6">
    <source>
        <dbReference type="ARBA" id="ARBA00022989"/>
    </source>
</evidence>
<proteinExistence type="inferred from homology"/>
<dbReference type="EC" id="2.3.1.269" evidence="9"/>
<organism evidence="11 12">
    <name type="scientific">Brachyspira pilosicoli</name>
    <name type="common">Serpulina pilosicoli</name>
    <dbReference type="NCBI Taxonomy" id="52584"/>
    <lineage>
        <taxon>Bacteria</taxon>
        <taxon>Pseudomonadati</taxon>
        <taxon>Spirochaetota</taxon>
        <taxon>Spirochaetia</taxon>
        <taxon>Brachyspirales</taxon>
        <taxon>Brachyspiraceae</taxon>
        <taxon>Brachyspira</taxon>
    </lineage>
</organism>
<dbReference type="PROSITE" id="PS50263">
    <property type="entry name" value="CN_HYDROLASE"/>
    <property type="match status" value="1"/>
</dbReference>
<evidence type="ECO:0000256" key="7">
    <source>
        <dbReference type="ARBA" id="ARBA00023136"/>
    </source>
</evidence>
<evidence type="ECO:0000256" key="8">
    <source>
        <dbReference type="ARBA" id="ARBA00023315"/>
    </source>
</evidence>
<evidence type="ECO:0000313" key="12">
    <source>
        <dbReference type="Proteomes" id="UP000323176"/>
    </source>
</evidence>
<dbReference type="GO" id="GO:0005886">
    <property type="term" value="C:plasma membrane"/>
    <property type="evidence" value="ECO:0007669"/>
    <property type="project" value="UniProtKB-SubCell"/>
</dbReference>
<protein>
    <recommendedName>
        <fullName evidence="9">Apolipoprotein N-acyltransferase</fullName>
        <shortName evidence="9">ALP N-acyltransferase</shortName>
        <ecNumber evidence="9">2.3.1.269</ecNumber>
    </recommendedName>
</protein>
<evidence type="ECO:0000313" key="11">
    <source>
        <dbReference type="EMBL" id="TXJ42122.1"/>
    </source>
</evidence>
<comment type="pathway">
    <text evidence="9">Protein modification; lipoprotein biosynthesis (N-acyl transfer).</text>
</comment>
<keyword evidence="11" id="KW-0449">Lipoprotein</keyword>
<evidence type="ECO:0000259" key="10">
    <source>
        <dbReference type="PROSITE" id="PS50263"/>
    </source>
</evidence>
<keyword evidence="8 9" id="KW-0012">Acyltransferase</keyword>
<feature type="transmembrane region" description="Helical" evidence="9">
    <location>
        <begin position="583"/>
        <end position="604"/>
    </location>
</feature>
<comment type="subcellular location">
    <subcellularLocation>
        <location evidence="1 9">Cell membrane</location>
        <topology evidence="1 9">Multi-pass membrane protein</topology>
    </subcellularLocation>
</comment>
<feature type="transmembrane region" description="Helical" evidence="9">
    <location>
        <begin position="34"/>
        <end position="50"/>
    </location>
</feature>
<evidence type="ECO:0000256" key="3">
    <source>
        <dbReference type="ARBA" id="ARBA00022475"/>
    </source>
</evidence>
<keyword evidence="3 9" id="KW-1003">Cell membrane</keyword>
<dbReference type="SUPFAM" id="SSF56317">
    <property type="entry name" value="Carbon-nitrogen hydrolase"/>
    <property type="match status" value="1"/>
</dbReference>
<dbReference type="InterPro" id="IPR003010">
    <property type="entry name" value="C-N_Hydrolase"/>
</dbReference>
<dbReference type="AlphaFoldDB" id="A0A5C8EZ39"/>
<feature type="transmembrane region" description="Helical" evidence="9">
    <location>
        <begin position="9"/>
        <end position="28"/>
    </location>
</feature>
<feature type="transmembrane region" description="Helical" evidence="9">
    <location>
        <begin position="158"/>
        <end position="189"/>
    </location>
</feature>
<feature type="transmembrane region" description="Helical" evidence="9">
    <location>
        <begin position="88"/>
        <end position="107"/>
    </location>
</feature>
<feature type="transmembrane region" description="Helical" evidence="9">
    <location>
        <begin position="57"/>
        <end position="82"/>
    </location>
</feature>
<dbReference type="HAMAP" id="MF_01148">
    <property type="entry name" value="Lnt"/>
    <property type="match status" value="1"/>
</dbReference>
<comment type="catalytic activity">
    <reaction evidence="9">
        <text>N-terminal S-1,2-diacyl-sn-glyceryl-L-cysteinyl-[lipoprotein] + a glycerophospholipid = N-acyl-S-1,2-diacyl-sn-glyceryl-L-cysteinyl-[lipoprotein] + a 2-acyl-sn-glycero-3-phospholipid + H(+)</text>
        <dbReference type="Rhea" id="RHEA:48228"/>
        <dbReference type="Rhea" id="RHEA-COMP:14681"/>
        <dbReference type="Rhea" id="RHEA-COMP:14684"/>
        <dbReference type="ChEBI" id="CHEBI:15378"/>
        <dbReference type="ChEBI" id="CHEBI:136912"/>
        <dbReference type="ChEBI" id="CHEBI:140656"/>
        <dbReference type="ChEBI" id="CHEBI:140657"/>
        <dbReference type="ChEBI" id="CHEBI:140660"/>
        <dbReference type="EC" id="2.3.1.269"/>
    </reaction>
</comment>
<dbReference type="NCBIfam" id="TIGR00546">
    <property type="entry name" value="lnt"/>
    <property type="match status" value="1"/>
</dbReference>
<feature type="transmembrane region" description="Helical" evidence="9">
    <location>
        <begin position="209"/>
        <end position="229"/>
    </location>
</feature>
<gene>
    <name evidence="9 11" type="primary">lnt</name>
    <name evidence="11" type="ORF">EPJ72_05760</name>
</gene>
<keyword evidence="7 9" id="KW-0472">Membrane</keyword>
<dbReference type="InterPro" id="IPR045378">
    <property type="entry name" value="LNT_N"/>
</dbReference>
<reference evidence="11 12" key="1">
    <citation type="journal article" date="1992" name="Lakartidningen">
        <title>[Penicillin V and not amoxicillin is the first choice preparation in acute otitis].</title>
        <authorList>
            <person name="Kamme C."/>
            <person name="Lundgren K."/>
            <person name="Prellner K."/>
        </authorList>
    </citation>
    <scope>NUCLEOTIDE SEQUENCE [LARGE SCALE GENOMIC DNA]</scope>
    <source>
        <strain evidence="11 12">PC5538III-hc</strain>
    </source>
</reference>
<evidence type="ECO:0000256" key="9">
    <source>
        <dbReference type="HAMAP-Rule" id="MF_01148"/>
    </source>
</evidence>